<dbReference type="InterPro" id="IPR002508">
    <property type="entry name" value="MurNAc-LAA_cat"/>
</dbReference>
<dbReference type="GO" id="GO:0030288">
    <property type="term" value="C:outer membrane-bounded periplasmic space"/>
    <property type="evidence" value="ECO:0007669"/>
    <property type="project" value="TreeGrafter"/>
</dbReference>
<dbReference type="Gene3D" id="3.40.630.40">
    <property type="entry name" value="Zn-dependent exopeptidases"/>
    <property type="match status" value="1"/>
</dbReference>
<dbReference type="GO" id="GO:0009253">
    <property type="term" value="P:peptidoglycan catabolic process"/>
    <property type="evidence" value="ECO:0007669"/>
    <property type="project" value="InterPro"/>
</dbReference>
<dbReference type="Pfam" id="PF01520">
    <property type="entry name" value="Amidase_3"/>
    <property type="match status" value="1"/>
</dbReference>
<protein>
    <submittedName>
        <fullName evidence="4">N-acetylmuramoyl-L-alanine amidase</fullName>
    </submittedName>
</protein>
<dbReference type="SMART" id="SM00646">
    <property type="entry name" value="Ami_3"/>
    <property type="match status" value="1"/>
</dbReference>
<dbReference type="GO" id="GO:0008745">
    <property type="term" value="F:N-acetylmuramoyl-L-alanine amidase activity"/>
    <property type="evidence" value="ECO:0007669"/>
    <property type="project" value="InterPro"/>
</dbReference>
<feature type="signal peptide" evidence="2">
    <location>
        <begin position="1"/>
        <end position="16"/>
    </location>
</feature>
<dbReference type="EMBL" id="WPAF01000008">
    <property type="protein sequence ID" value="KAF0134470.1"/>
    <property type="molecule type" value="Genomic_DNA"/>
</dbReference>
<proteinExistence type="predicted"/>
<dbReference type="PANTHER" id="PTHR30404">
    <property type="entry name" value="N-ACETYLMURAMOYL-L-ALANINE AMIDASE"/>
    <property type="match status" value="1"/>
</dbReference>
<dbReference type="Gene3D" id="2.60.40.3500">
    <property type="match status" value="1"/>
</dbReference>
<dbReference type="PANTHER" id="PTHR30404:SF0">
    <property type="entry name" value="N-ACETYLMURAMOYL-L-ALANINE AMIDASE AMIC"/>
    <property type="match status" value="1"/>
</dbReference>
<keyword evidence="2" id="KW-0732">Signal</keyword>
<evidence type="ECO:0000259" key="3">
    <source>
        <dbReference type="SMART" id="SM00646"/>
    </source>
</evidence>
<dbReference type="AlphaFoldDB" id="A0A833L1F1"/>
<gene>
    <name evidence="4" type="ORF">FD145_695</name>
</gene>
<organism evidence="4 5">
    <name type="scientific">Candidatus Saganbacteria bacterium</name>
    <dbReference type="NCBI Taxonomy" id="2575572"/>
    <lineage>
        <taxon>Bacteria</taxon>
        <taxon>Bacillati</taxon>
        <taxon>Saganbacteria</taxon>
    </lineage>
</organism>
<feature type="chain" id="PRO_5033011121" evidence="2">
    <location>
        <begin position="17"/>
        <end position="366"/>
    </location>
</feature>
<sequence>MLKKICLFLLFFQVMALGAIKITGAEVEKHKYYDNIYIKTSEYILPKARIFNDKLIFDFKGAEVTKAKTIEIENNPRIQSIRFGQFSANPMIARVVFDLKSEIEYDFSAILGKDYVMVEVISKNKSAVKQQADKKVKISAKAIKGGITESVDVTHKLRSMLVKSLKEKPDGAETFEAVKIEKPATSLLAGKKIVVDAGHGGNDPGAISPNGIFEKEINLKVALILENMLKKKGAKVYMIRRSDKKVQLKDIVEFNNSIGADAYIGVHFNSMFNAKANGTETHYYTSESYNLASAVHKRILKGIRRQDRGLRKTMLYTIHHSYMPAIIVEPIYMTHFQDGLLINSKSFQKELARDITMGIEDFFNGK</sequence>
<name>A0A833L1F1_UNCSA</name>
<feature type="domain" description="MurNAc-LAA" evidence="3">
    <location>
        <begin position="252"/>
        <end position="360"/>
    </location>
</feature>
<reference evidence="4 5" key="1">
    <citation type="submission" date="2019-12" db="EMBL/GenBank/DDBJ databases">
        <authorList>
            <person name="Wolfe R."/>
            <person name="Danczak R."/>
            <person name="Wilkins M."/>
        </authorList>
    </citation>
    <scope>NUCLEOTIDE SEQUENCE [LARGE SCALE GENOMIC DNA]</scope>
    <source>
        <strain evidence="4">X2_MaxBin.013</strain>
    </source>
</reference>
<dbReference type="Proteomes" id="UP000488506">
    <property type="component" value="Unassembled WGS sequence"/>
</dbReference>
<keyword evidence="1" id="KW-0378">Hydrolase</keyword>
<evidence type="ECO:0000313" key="5">
    <source>
        <dbReference type="Proteomes" id="UP000488506"/>
    </source>
</evidence>
<dbReference type="InterPro" id="IPR021731">
    <property type="entry name" value="AMIN_dom"/>
</dbReference>
<dbReference type="CDD" id="cd02696">
    <property type="entry name" value="MurNAc-LAA"/>
    <property type="match status" value="1"/>
</dbReference>
<dbReference type="Pfam" id="PF11741">
    <property type="entry name" value="AMIN"/>
    <property type="match status" value="1"/>
</dbReference>
<dbReference type="SUPFAM" id="SSF53187">
    <property type="entry name" value="Zn-dependent exopeptidases"/>
    <property type="match status" value="1"/>
</dbReference>
<dbReference type="InterPro" id="IPR050695">
    <property type="entry name" value="N-acetylmuramoyl_amidase_3"/>
</dbReference>
<evidence type="ECO:0000256" key="1">
    <source>
        <dbReference type="ARBA" id="ARBA00022801"/>
    </source>
</evidence>
<accession>A0A833L1F1</accession>
<evidence type="ECO:0000256" key="2">
    <source>
        <dbReference type="SAM" id="SignalP"/>
    </source>
</evidence>
<comment type="caution">
    <text evidence="4">The sequence shown here is derived from an EMBL/GenBank/DDBJ whole genome shotgun (WGS) entry which is preliminary data.</text>
</comment>
<evidence type="ECO:0000313" key="4">
    <source>
        <dbReference type="EMBL" id="KAF0134470.1"/>
    </source>
</evidence>